<keyword evidence="5 14" id="KW-0548">Nucleotidyltransferase</keyword>
<evidence type="ECO:0000313" key="16">
    <source>
        <dbReference type="EMBL" id="RHA19116.1"/>
    </source>
</evidence>
<dbReference type="Gene3D" id="1.10.3210.10">
    <property type="entry name" value="Hypothetical protein af1432"/>
    <property type="match status" value="1"/>
</dbReference>
<evidence type="ECO:0000259" key="15">
    <source>
        <dbReference type="SMART" id="SM00471"/>
    </source>
</evidence>
<dbReference type="InterPro" id="IPR005249">
    <property type="entry name" value="YqeK"/>
</dbReference>
<reference evidence="16 17" key="1">
    <citation type="submission" date="2018-08" db="EMBL/GenBank/DDBJ databases">
        <title>A genome reference for cultivated species of the human gut microbiota.</title>
        <authorList>
            <person name="Zou Y."/>
            <person name="Xue W."/>
            <person name="Luo G."/>
        </authorList>
    </citation>
    <scope>NUCLEOTIDE SEQUENCE [LARGE SCALE GENOMIC DNA]</scope>
    <source>
        <strain evidence="16 17">AM44-11BH</strain>
    </source>
</reference>
<comment type="similarity">
    <text evidence="14">Belongs to the NadD family.</text>
</comment>
<dbReference type="UniPathway" id="UPA00253">
    <property type="reaction ID" value="UER00332"/>
</dbReference>
<dbReference type="InterPro" id="IPR006675">
    <property type="entry name" value="HDIG_dom"/>
</dbReference>
<dbReference type="NCBIfam" id="TIGR00125">
    <property type="entry name" value="cyt_tran_rel"/>
    <property type="match status" value="1"/>
</dbReference>
<evidence type="ECO:0000256" key="10">
    <source>
        <dbReference type="ARBA" id="ARBA00023004"/>
    </source>
</evidence>
<dbReference type="GO" id="GO:0009435">
    <property type="term" value="P:NAD+ biosynthetic process"/>
    <property type="evidence" value="ECO:0007669"/>
    <property type="project" value="UniProtKB-UniRule"/>
</dbReference>
<dbReference type="EMBL" id="QSFD01000004">
    <property type="protein sequence ID" value="RHA19116.1"/>
    <property type="molecule type" value="Genomic_DNA"/>
</dbReference>
<keyword evidence="3 14" id="KW-0662">Pyridine nucleotide biosynthesis</keyword>
<dbReference type="InterPro" id="IPR005248">
    <property type="entry name" value="NadD/NMNAT"/>
</dbReference>
<dbReference type="PANTHER" id="PTHR39321:SF3">
    <property type="entry name" value="PHOSPHOPANTETHEINE ADENYLYLTRANSFERASE"/>
    <property type="match status" value="1"/>
</dbReference>
<evidence type="ECO:0000256" key="6">
    <source>
        <dbReference type="ARBA" id="ARBA00022723"/>
    </source>
</evidence>
<dbReference type="InterPro" id="IPR003607">
    <property type="entry name" value="HD/PDEase_dom"/>
</dbReference>
<evidence type="ECO:0000256" key="14">
    <source>
        <dbReference type="HAMAP-Rule" id="MF_00244"/>
    </source>
</evidence>
<comment type="catalytic activity">
    <reaction evidence="12 14">
        <text>nicotinate beta-D-ribonucleotide + ATP + H(+) = deamido-NAD(+) + diphosphate</text>
        <dbReference type="Rhea" id="RHEA:22860"/>
        <dbReference type="ChEBI" id="CHEBI:15378"/>
        <dbReference type="ChEBI" id="CHEBI:30616"/>
        <dbReference type="ChEBI" id="CHEBI:33019"/>
        <dbReference type="ChEBI" id="CHEBI:57502"/>
        <dbReference type="ChEBI" id="CHEBI:58437"/>
        <dbReference type="EC" id="2.7.7.18"/>
    </reaction>
</comment>
<dbReference type="RefSeq" id="WP_117970125.1">
    <property type="nucleotide sequence ID" value="NZ_CAUBDO010000007.1"/>
</dbReference>
<dbReference type="CDD" id="cd02165">
    <property type="entry name" value="NMNAT"/>
    <property type="match status" value="1"/>
</dbReference>
<evidence type="ECO:0000256" key="9">
    <source>
        <dbReference type="ARBA" id="ARBA00022840"/>
    </source>
</evidence>
<evidence type="ECO:0000256" key="2">
    <source>
        <dbReference type="ARBA" id="ARBA00005019"/>
    </source>
</evidence>
<dbReference type="NCBIfam" id="NF000840">
    <property type="entry name" value="PRK00071.1-3"/>
    <property type="match status" value="1"/>
</dbReference>
<dbReference type="Proteomes" id="UP000284779">
    <property type="component" value="Unassembled WGS sequence"/>
</dbReference>
<proteinExistence type="inferred from homology"/>
<dbReference type="GO" id="GO:0008803">
    <property type="term" value="F:bis(5'-nucleosyl)-tetraphosphatase (symmetrical) activity"/>
    <property type="evidence" value="ECO:0007669"/>
    <property type="project" value="UniProtKB-EC"/>
</dbReference>
<evidence type="ECO:0000256" key="13">
    <source>
        <dbReference type="ARBA" id="ARBA00049417"/>
    </source>
</evidence>
<dbReference type="CDD" id="cd00077">
    <property type="entry name" value="HDc"/>
    <property type="match status" value="1"/>
</dbReference>
<keyword evidence="6" id="KW-0479">Metal-binding</keyword>
<gene>
    <name evidence="14 16" type="primary">nadD</name>
    <name evidence="16" type="ORF">DW944_05120</name>
</gene>
<protein>
    <recommendedName>
        <fullName evidence="14">Probable nicotinate-nucleotide adenylyltransferase</fullName>
        <ecNumber evidence="14">2.7.7.18</ecNumber>
    </recommendedName>
    <alternativeName>
        <fullName evidence="14">Deamido-NAD(+) diphosphorylase</fullName>
    </alternativeName>
    <alternativeName>
        <fullName evidence="14">Deamido-NAD(+) pyrophosphorylase</fullName>
    </alternativeName>
    <alternativeName>
        <fullName evidence="14">Nicotinate mononucleotide adenylyltransferase</fullName>
        <shortName evidence="14">NaMN adenylyltransferase</shortName>
    </alternativeName>
</protein>
<comment type="caution">
    <text evidence="16">The sequence shown here is derived from an EMBL/GenBank/DDBJ whole genome shotgun (WGS) entry which is preliminary data.</text>
</comment>
<comment type="function">
    <text evidence="1 14">Catalyzes the reversible adenylation of nicotinate mononucleotide (NaMN) to nicotinic acid adenine dinucleotide (NaAD).</text>
</comment>
<evidence type="ECO:0000256" key="3">
    <source>
        <dbReference type="ARBA" id="ARBA00022642"/>
    </source>
</evidence>
<name>A0A413R9P7_9FIRM</name>
<evidence type="ECO:0000256" key="4">
    <source>
        <dbReference type="ARBA" id="ARBA00022679"/>
    </source>
</evidence>
<accession>A0A413R9P7</accession>
<keyword evidence="11 14" id="KW-0520">NAD</keyword>
<dbReference type="EC" id="2.7.7.18" evidence="14"/>
<sequence length="396" mass="45626">MKVGILGGTFDPIHNAHIEIAKAALNQFSLDKVMVMPTPNPPHKDKNTITSNFHRINMIKLAILPYENIEFSDFEINMHDVTYTADTLYLLNELNPDIEYYFILGSDSIMSFLSWYRPDIILKYAKLLTVRRDDESFDLMDSKIKEIEETYNTTIGIIDMKAMDISSGFIRTHSHEEIKKAVPESVYKYIIDNDLYTDTNVNRAWSLNKITQDLEKELKPSRYTHTLNVAKTAKNMAEAFNVNPNKAYFAGILHDCAKNFSDQKLLQICKDNNLPINVFEERNPSLLHGKVGAFMAKNKYGITDEEILSAITWHTTGKDNMTDLEKIVFCADYIEPGRTKQPHLEELRSIALSDLDMLTFRILEDTVEYLKAKSLDCIDDNTITAYNFYKKLIEER</sequence>
<dbReference type="SMART" id="SM00471">
    <property type="entry name" value="HDc"/>
    <property type="match status" value="1"/>
</dbReference>
<evidence type="ECO:0000256" key="7">
    <source>
        <dbReference type="ARBA" id="ARBA00022741"/>
    </source>
</evidence>
<keyword evidence="10" id="KW-0408">Iron</keyword>
<dbReference type="GO" id="GO:0004515">
    <property type="term" value="F:nicotinate-nucleotide adenylyltransferase activity"/>
    <property type="evidence" value="ECO:0007669"/>
    <property type="project" value="UniProtKB-UniRule"/>
</dbReference>
<evidence type="ECO:0000256" key="11">
    <source>
        <dbReference type="ARBA" id="ARBA00023027"/>
    </source>
</evidence>
<dbReference type="PANTHER" id="PTHR39321">
    <property type="entry name" value="NICOTINATE-NUCLEOTIDE ADENYLYLTRANSFERASE-RELATED"/>
    <property type="match status" value="1"/>
</dbReference>
<dbReference type="Pfam" id="PF01966">
    <property type="entry name" value="HD"/>
    <property type="match status" value="1"/>
</dbReference>
<dbReference type="HAMAP" id="MF_00244">
    <property type="entry name" value="NaMN_adenylyltr"/>
    <property type="match status" value="1"/>
</dbReference>
<comment type="catalytic activity">
    <reaction evidence="13">
        <text>P(1),P(4)-bis(5'-adenosyl) tetraphosphate + H2O = 2 ADP + 2 H(+)</text>
        <dbReference type="Rhea" id="RHEA:24252"/>
        <dbReference type="ChEBI" id="CHEBI:15377"/>
        <dbReference type="ChEBI" id="CHEBI:15378"/>
        <dbReference type="ChEBI" id="CHEBI:58141"/>
        <dbReference type="ChEBI" id="CHEBI:456216"/>
        <dbReference type="EC" id="3.6.1.41"/>
    </reaction>
</comment>
<evidence type="ECO:0000256" key="8">
    <source>
        <dbReference type="ARBA" id="ARBA00022801"/>
    </source>
</evidence>
<comment type="pathway">
    <text evidence="2 14">Cofactor biosynthesis; NAD(+) biosynthesis; deamido-NAD(+) from nicotinate D-ribonucleotide: step 1/1.</text>
</comment>
<dbReference type="InterPro" id="IPR004821">
    <property type="entry name" value="Cyt_trans-like"/>
</dbReference>
<keyword evidence="17" id="KW-1185">Reference proteome</keyword>
<evidence type="ECO:0000256" key="1">
    <source>
        <dbReference type="ARBA" id="ARBA00002324"/>
    </source>
</evidence>
<evidence type="ECO:0000313" key="17">
    <source>
        <dbReference type="Proteomes" id="UP000284779"/>
    </source>
</evidence>
<evidence type="ECO:0000256" key="12">
    <source>
        <dbReference type="ARBA" id="ARBA00048721"/>
    </source>
</evidence>
<dbReference type="AlphaFoldDB" id="A0A413R9P7"/>
<dbReference type="Gene3D" id="3.40.50.620">
    <property type="entry name" value="HUPs"/>
    <property type="match status" value="1"/>
</dbReference>
<dbReference type="NCBIfam" id="TIGR00488">
    <property type="entry name" value="bis(5'-nucleosyl)-tetraphosphatase (symmetrical) YqeK"/>
    <property type="match status" value="1"/>
</dbReference>
<keyword evidence="8" id="KW-0378">Hydrolase</keyword>
<dbReference type="Pfam" id="PF01467">
    <property type="entry name" value="CTP_transf_like"/>
    <property type="match status" value="1"/>
</dbReference>
<dbReference type="SUPFAM" id="SSF109604">
    <property type="entry name" value="HD-domain/PDEase-like"/>
    <property type="match status" value="1"/>
</dbReference>
<keyword evidence="7 14" id="KW-0547">Nucleotide-binding</keyword>
<dbReference type="InterPro" id="IPR006674">
    <property type="entry name" value="HD_domain"/>
</dbReference>
<dbReference type="GO" id="GO:0046872">
    <property type="term" value="F:metal ion binding"/>
    <property type="evidence" value="ECO:0007669"/>
    <property type="project" value="UniProtKB-KW"/>
</dbReference>
<organism evidence="16 17">
    <name type="scientific">Eubacterium ventriosum</name>
    <dbReference type="NCBI Taxonomy" id="39496"/>
    <lineage>
        <taxon>Bacteria</taxon>
        <taxon>Bacillati</taxon>
        <taxon>Bacillota</taxon>
        <taxon>Clostridia</taxon>
        <taxon>Eubacteriales</taxon>
        <taxon>Eubacteriaceae</taxon>
        <taxon>Eubacterium</taxon>
    </lineage>
</organism>
<dbReference type="NCBIfam" id="TIGR00482">
    <property type="entry name" value="nicotinate (nicotinamide) nucleotide adenylyltransferase"/>
    <property type="match status" value="1"/>
</dbReference>
<keyword evidence="9 14" id="KW-0067">ATP-binding</keyword>
<dbReference type="NCBIfam" id="TIGR00277">
    <property type="entry name" value="HDIG"/>
    <property type="match status" value="1"/>
</dbReference>
<feature type="domain" description="HD/PDEase" evidence="15">
    <location>
        <begin position="218"/>
        <end position="346"/>
    </location>
</feature>
<dbReference type="SUPFAM" id="SSF52374">
    <property type="entry name" value="Nucleotidylyl transferase"/>
    <property type="match status" value="1"/>
</dbReference>
<dbReference type="InterPro" id="IPR014729">
    <property type="entry name" value="Rossmann-like_a/b/a_fold"/>
</dbReference>
<dbReference type="GO" id="GO:0005524">
    <property type="term" value="F:ATP binding"/>
    <property type="evidence" value="ECO:0007669"/>
    <property type="project" value="UniProtKB-KW"/>
</dbReference>
<keyword evidence="4 14" id="KW-0808">Transferase</keyword>
<evidence type="ECO:0000256" key="5">
    <source>
        <dbReference type="ARBA" id="ARBA00022695"/>
    </source>
</evidence>